<dbReference type="Proteomes" id="UP000036513">
    <property type="component" value="Unassembled WGS sequence"/>
</dbReference>
<dbReference type="EMBL" id="JYNL01000057">
    <property type="protein sequence ID" value="KMO71265.1"/>
    <property type="molecule type" value="Genomic_DNA"/>
</dbReference>
<feature type="transmembrane region" description="Helical" evidence="2">
    <location>
        <begin position="20"/>
        <end position="41"/>
    </location>
</feature>
<dbReference type="STRING" id="37916.MCHLDSM_04639"/>
<sequence precursor="true">MNGGTPRRWCRRPPQAGRWLAQAAIVVAVVATVVGLASTVASTVAAGPTSAQATSTAPPRPAGPTPTKHSYDDTHTGQQPEVANPALWILAGAVAGLIAIAAAMLRAGKPVRHHLSRGP</sequence>
<protein>
    <submittedName>
        <fullName evidence="3">Uncharacterized protein</fullName>
    </submittedName>
</protein>
<organism evidence="3 4">
    <name type="scientific">Mycolicibacterium chlorophenolicum</name>
    <dbReference type="NCBI Taxonomy" id="37916"/>
    <lineage>
        <taxon>Bacteria</taxon>
        <taxon>Bacillati</taxon>
        <taxon>Actinomycetota</taxon>
        <taxon>Actinomycetes</taxon>
        <taxon>Mycobacteriales</taxon>
        <taxon>Mycobacteriaceae</taxon>
        <taxon>Mycolicibacterium</taxon>
    </lineage>
</organism>
<feature type="compositionally biased region" description="Low complexity" evidence="1">
    <location>
        <begin position="44"/>
        <end position="57"/>
    </location>
</feature>
<accession>A0A0J6VJT7</accession>
<name>A0A0J6VJT7_9MYCO</name>
<evidence type="ECO:0000256" key="1">
    <source>
        <dbReference type="SAM" id="MobiDB-lite"/>
    </source>
</evidence>
<dbReference type="AlphaFoldDB" id="A0A0J6VJT7"/>
<evidence type="ECO:0000313" key="4">
    <source>
        <dbReference type="Proteomes" id="UP000036513"/>
    </source>
</evidence>
<evidence type="ECO:0000256" key="2">
    <source>
        <dbReference type="SAM" id="Phobius"/>
    </source>
</evidence>
<feature type="region of interest" description="Disordered" evidence="1">
    <location>
        <begin position="44"/>
        <end position="79"/>
    </location>
</feature>
<evidence type="ECO:0000313" key="3">
    <source>
        <dbReference type="EMBL" id="KMO71265.1"/>
    </source>
</evidence>
<reference evidence="3 4" key="1">
    <citation type="journal article" date="2015" name="Genome Biol. Evol.">
        <title>Characterization of Three Mycobacterium spp. with Potential Use in Bioremediation by Genome Sequencing and Comparative Genomics.</title>
        <authorList>
            <person name="Das S."/>
            <person name="Pettersson B.M."/>
            <person name="Behra P.R."/>
            <person name="Ramesh M."/>
            <person name="Dasgupta S."/>
            <person name="Bhattacharya A."/>
            <person name="Kirsebom L.A."/>
        </authorList>
    </citation>
    <scope>NUCLEOTIDE SEQUENCE [LARGE SCALE GENOMIC DNA]</scope>
    <source>
        <strain evidence="3 4">DSM 43826</strain>
    </source>
</reference>
<keyword evidence="2" id="KW-0812">Transmembrane</keyword>
<feature type="transmembrane region" description="Helical" evidence="2">
    <location>
        <begin position="86"/>
        <end position="107"/>
    </location>
</feature>
<keyword evidence="2" id="KW-1133">Transmembrane helix</keyword>
<dbReference type="PATRIC" id="fig|37916.4.peg.4632"/>
<keyword evidence="4" id="KW-1185">Reference proteome</keyword>
<comment type="caution">
    <text evidence="3">The sequence shown here is derived from an EMBL/GenBank/DDBJ whole genome shotgun (WGS) entry which is preliminary data.</text>
</comment>
<gene>
    <name evidence="3" type="ORF">MCHLDSM_04639</name>
</gene>
<proteinExistence type="predicted"/>
<keyword evidence="2" id="KW-0472">Membrane</keyword>